<organism evidence="1 2">
    <name type="scientific">Anaerocolumna cellulosilytica</name>
    <dbReference type="NCBI Taxonomy" id="433286"/>
    <lineage>
        <taxon>Bacteria</taxon>
        <taxon>Bacillati</taxon>
        <taxon>Bacillota</taxon>
        <taxon>Clostridia</taxon>
        <taxon>Lachnospirales</taxon>
        <taxon>Lachnospiraceae</taxon>
        <taxon>Anaerocolumna</taxon>
    </lineage>
</organism>
<gene>
    <name evidence="1" type="ORF">acsn021_29460</name>
</gene>
<evidence type="ECO:0000313" key="2">
    <source>
        <dbReference type="Proteomes" id="UP000515561"/>
    </source>
</evidence>
<dbReference type="EMBL" id="AP023367">
    <property type="protein sequence ID" value="BCJ95377.1"/>
    <property type="molecule type" value="Genomic_DNA"/>
</dbReference>
<sequence length="97" mass="10776">MENNDYQTNQPQNINNGSQLETPLSLGEWVVTLLILAIPCVNIVMFFVWGFGQGNISRRNFCRAALIFIGISTVFTFIFGAAMVAAIAEYISSYGLY</sequence>
<dbReference type="Proteomes" id="UP000515561">
    <property type="component" value="Chromosome"/>
</dbReference>
<dbReference type="AlphaFoldDB" id="A0A6S6R5J6"/>
<accession>A0A6S6R5J6</accession>
<evidence type="ECO:0000313" key="1">
    <source>
        <dbReference type="EMBL" id="BCJ95377.1"/>
    </source>
</evidence>
<dbReference type="KEGG" id="acel:acsn021_29460"/>
<proteinExistence type="predicted"/>
<keyword evidence="2" id="KW-1185">Reference proteome</keyword>
<name>A0A6S6R5J6_9FIRM</name>
<dbReference type="RefSeq" id="WP_207725176.1">
    <property type="nucleotide sequence ID" value="NZ_AP023367.1"/>
</dbReference>
<reference evidence="1 2" key="1">
    <citation type="journal article" date="2016" name="Int. J. Syst. Evol. Microbiol.">
        <title>Descriptions of Anaerotaenia torta gen. nov., sp. nov. and Anaerocolumna cellulosilytica gen. nov., sp. nov. isolated from a methanogenic reactor of cattle waste.</title>
        <authorList>
            <person name="Uek A."/>
            <person name="Ohtaki Y."/>
            <person name="Kaku N."/>
            <person name="Ueki K."/>
        </authorList>
    </citation>
    <scope>NUCLEOTIDE SEQUENCE [LARGE SCALE GENOMIC DNA]</scope>
    <source>
        <strain evidence="1 2">SN021</strain>
    </source>
</reference>
<protein>
    <submittedName>
        <fullName evidence="1">Uncharacterized protein</fullName>
    </submittedName>
</protein>